<accession>A5BWM3</accession>
<name>A5BWM3_VITVI</name>
<evidence type="ECO:0000256" key="1">
    <source>
        <dbReference type="SAM" id="MobiDB-lite"/>
    </source>
</evidence>
<dbReference type="EMBL" id="AM473789">
    <property type="protein sequence ID" value="CAN68390.1"/>
    <property type="molecule type" value="Genomic_DNA"/>
</dbReference>
<proteinExistence type="predicted"/>
<dbReference type="ExpressionAtlas" id="A5BWM3">
    <property type="expression patterns" value="baseline and differential"/>
</dbReference>
<feature type="region of interest" description="Disordered" evidence="1">
    <location>
        <begin position="659"/>
        <end position="699"/>
    </location>
</feature>
<dbReference type="AlphaFoldDB" id="A5BWM3"/>
<feature type="region of interest" description="Disordered" evidence="1">
    <location>
        <begin position="397"/>
        <end position="427"/>
    </location>
</feature>
<protein>
    <submittedName>
        <fullName evidence="2">Uncharacterized protein</fullName>
    </submittedName>
</protein>
<organism evidence="2">
    <name type="scientific">Vitis vinifera</name>
    <name type="common">Grape</name>
    <dbReference type="NCBI Taxonomy" id="29760"/>
    <lineage>
        <taxon>Eukaryota</taxon>
        <taxon>Viridiplantae</taxon>
        <taxon>Streptophyta</taxon>
        <taxon>Embryophyta</taxon>
        <taxon>Tracheophyta</taxon>
        <taxon>Spermatophyta</taxon>
        <taxon>Magnoliopsida</taxon>
        <taxon>eudicotyledons</taxon>
        <taxon>Gunneridae</taxon>
        <taxon>Pentapetalae</taxon>
        <taxon>rosids</taxon>
        <taxon>Vitales</taxon>
        <taxon>Vitaceae</taxon>
        <taxon>Viteae</taxon>
        <taxon>Vitis</taxon>
    </lineage>
</organism>
<feature type="compositionally biased region" description="Low complexity" evidence="1">
    <location>
        <begin position="411"/>
        <end position="427"/>
    </location>
</feature>
<feature type="compositionally biased region" description="Polar residues" evidence="1">
    <location>
        <begin position="465"/>
        <end position="477"/>
    </location>
</feature>
<reference evidence="2" key="1">
    <citation type="journal article" date="2007" name="PLoS ONE">
        <title>The first genome sequence of an elite grapevine cultivar (Pinot noir Vitis vinifera L.): coping with a highly heterozygous genome.</title>
        <authorList>
            <person name="Velasco R."/>
            <person name="Zharkikh A."/>
            <person name="Troggio M."/>
            <person name="Cartwright D.A."/>
            <person name="Cestaro A."/>
            <person name="Pruss D."/>
            <person name="Pindo M."/>
            <person name="FitzGerald L.M."/>
            <person name="Vezzulli S."/>
            <person name="Reid J."/>
            <person name="Malacarne G."/>
            <person name="Iliev D."/>
            <person name="Coppola G."/>
            <person name="Wardell B."/>
            <person name="Micheletti D."/>
            <person name="Macalma T."/>
            <person name="Facci M."/>
            <person name="Mitchell J.T."/>
            <person name="Perazzolli M."/>
            <person name="Eldredge G."/>
            <person name="Gatto P."/>
            <person name="Oyzerski R."/>
            <person name="Moretto M."/>
            <person name="Gutin N."/>
            <person name="Stefanini M."/>
            <person name="Chen Y."/>
            <person name="Segala C."/>
            <person name="Davenport C."/>
            <person name="Dematte L."/>
            <person name="Mraz A."/>
            <person name="Battilana J."/>
            <person name="Stormo K."/>
            <person name="Costa F."/>
            <person name="Tao Q."/>
            <person name="Si-Ammour A."/>
            <person name="Harkins T."/>
            <person name="Lackey A."/>
            <person name="Perbost C."/>
            <person name="Taillon B."/>
            <person name="Stella A."/>
            <person name="Solovyev V."/>
            <person name="Fawcett J.A."/>
            <person name="Sterck L."/>
            <person name="Vandepoele K."/>
            <person name="Grando S.M."/>
            <person name="Toppo S."/>
            <person name="Moser C."/>
            <person name="Lanchbury J."/>
            <person name="Bogden R."/>
            <person name="Skolnick M."/>
            <person name="Sgaramella V."/>
            <person name="Bhatnagar S.K."/>
            <person name="Fontana P."/>
            <person name="Gutin A."/>
            <person name="Van de Peer Y."/>
            <person name="Salamini F."/>
            <person name="Viola R."/>
        </authorList>
    </citation>
    <scope>NUCLEOTIDE SEQUENCE</scope>
</reference>
<gene>
    <name evidence="2" type="ORF">VITISV_017775</name>
</gene>
<evidence type="ECO:0000313" key="2">
    <source>
        <dbReference type="EMBL" id="CAN68390.1"/>
    </source>
</evidence>
<feature type="compositionally biased region" description="Low complexity" evidence="1">
    <location>
        <begin position="660"/>
        <end position="679"/>
    </location>
</feature>
<sequence length="795" mass="87083">MEELDWLMEHLKKAVEVEASRGFVRKIRGKTKTLLMEICFNNRGRFMKITEFVTKRKPLFLVVPEGVKGKGWEDLRKAILSVQENSERDGGASKEKNGDIRMNRDTFRGGRSYAEVVAEAGLRTGGSVSAGKWARAVICESQEKVQDWTHEGRAIARMMGMKGMVSINPISAFKGCFFVSSTRKAERVHDQGRLSVKGRTILLRKWSPKENMVIQGKFRRGWLVLKGLPFHLWDEVQLNFILKKWGRVTKVAKETLNLVDLTRAKLWVEMLPNVVLPALLEVEDGEWSYTVAVSVTGEDEEADAVTSELNRSRNEWVRVGGCVSQSSKAAEGLRGSVRDIECYRKRRLPRARHRQSRSCLAVKGEIGGGWSRSGQAEAIFIGPVLESPFKAHKARAQSGMRYRGLQDGPDAPQALQSASASSLSPQRAASSTEAIATLCPEDARAGAEVFFGEEGRAVELKAQSLLNPRPSSDNTVGCKSKGPSGLGQILGGSKPSGMEVWSRREAIEARKGKAPTVHMRDATQEEEKAITKKTWSTLFPPSADRRQGHRCCSEPIFTQGSSSSSEGRNMEEEFGMGSQMERGTRVNPLSRCPLSGNFSKEDTSASCVELKGGLSGRVGLDPRGYSVMGSPSNPIIRGKGLIFEGFCEILGAKILEVCQPSSSQPPESPSSPSCSPDSPLTNPSGPILPNSVPLSQSPTENQGISKIFYEKGGVDYLNHGDIPDRVEVENQGALSNQMTESCTPKDSIVRSHKEVSGGFLIDGLSPGKMAKVREVLCSLDIKVYSRRKSRGPTGH</sequence>
<feature type="region of interest" description="Disordered" evidence="1">
    <location>
        <begin position="465"/>
        <end position="499"/>
    </location>
</feature>